<proteinExistence type="predicted"/>
<organism evidence="1 2">
    <name type="scientific">Micromonospora coerulea</name>
    <dbReference type="NCBI Taxonomy" id="47856"/>
    <lineage>
        <taxon>Bacteria</taxon>
        <taxon>Bacillati</taxon>
        <taxon>Actinomycetota</taxon>
        <taxon>Actinomycetes</taxon>
        <taxon>Micromonosporales</taxon>
        <taxon>Micromonosporaceae</taxon>
        <taxon>Micromonospora</taxon>
    </lineage>
</organism>
<evidence type="ECO:0000313" key="1">
    <source>
        <dbReference type="EMBL" id="GAA4573738.1"/>
    </source>
</evidence>
<reference evidence="2" key="1">
    <citation type="journal article" date="2019" name="Int. J. Syst. Evol. Microbiol.">
        <title>The Global Catalogue of Microorganisms (GCM) 10K type strain sequencing project: providing services to taxonomists for standard genome sequencing and annotation.</title>
        <authorList>
            <consortium name="The Broad Institute Genomics Platform"/>
            <consortium name="The Broad Institute Genome Sequencing Center for Infectious Disease"/>
            <person name="Wu L."/>
            <person name="Ma J."/>
        </authorList>
    </citation>
    <scope>NUCLEOTIDE SEQUENCE [LARGE SCALE GENOMIC DNA]</scope>
    <source>
        <strain evidence="2">JCM 3175</strain>
    </source>
</reference>
<dbReference type="Proteomes" id="UP001500307">
    <property type="component" value="Unassembled WGS sequence"/>
</dbReference>
<keyword evidence="2" id="KW-1185">Reference proteome</keyword>
<dbReference type="CDD" id="cd08916">
    <property type="entry name" value="TrHb3_P"/>
    <property type="match status" value="1"/>
</dbReference>
<dbReference type="InterPro" id="IPR012292">
    <property type="entry name" value="Globin/Proto"/>
</dbReference>
<dbReference type="EMBL" id="BAABGU010000022">
    <property type="protein sequence ID" value="GAA4573738.1"/>
    <property type="molecule type" value="Genomic_DNA"/>
</dbReference>
<sequence>MADIADRADITALVTDFYRRAFADDLLGPVFIDVARMDLTAHLPIMCDFWETVLFRTGAYRGSAFRLHVDLHRREPLAERHFDRWWELWCGTIDDRHAGPKAELAKAQAGRIAQSMLRRLNGGTGSEHHTIRTRQPSS</sequence>
<dbReference type="Gene3D" id="1.10.490.10">
    <property type="entry name" value="Globins"/>
    <property type="match status" value="1"/>
</dbReference>
<dbReference type="SUPFAM" id="SSF46458">
    <property type="entry name" value="Globin-like"/>
    <property type="match status" value="1"/>
</dbReference>
<dbReference type="InterPro" id="IPR009050">
    <property type="entry name" value="Globin-like_sf"/>
</dbReference>
<protein>
    <submittedName>
        <fullName evidence="1">Group III truncated hemoglobin</fullName>
    </submittedName>
</protein>
<name>A0ABP8SQD4_9ACTN</name>
<gene>
    <name evidence="1" type="ORF">GCM10023176_39340</name>
</gene>
<dbReference type="RefSeq" id="WP_346121588.1">
    <property type="nucleotide sequence ID" value="NZ_BAABGU010000022.1"/>
</dbReference>
<accession>A0ABP8SQD4</accession>
<comment type="caution">
    <text evidence="1">The sequence shown here is derived from an EMBL/GenBank/DDBJ whole genome shotgun (WGS) entry which is preliminary data.</text>
</comment>
<evidence type="ECO:0000313" key="2">
    <source>
        <dbReference type="Proteomes" id="UP001500307"/>
    </source>
</evidence>